<dbReference type="InterPro" id="IPR013022">
    <property type="entry name" value="Xyl_isomerase-like_TIM-brl"/>
</dbReference>
<keyword evidence="4" id="KW-1185">Reference proteome</keyword>
<dbReference type="RefSeq" id="WP_337705006.1">
    <property type="nucleotide sequence ID" value="NZ_JBBEGM010000009.1"/>
</dbReference>
<accession>A0ABU8M8J6</accession>
<proteinExistence type="predicted"/>
<dbReference type="Proteomes" id="UP001369736">
    <property type="component" value="Unassembled WGS sequence"/>
</dbReference>
<dbReference type="PANTHER" id="PTHR12110:SF41">
    <property type="entry name" value="INOSOSE DEHYDRATASE"/>
    <property type="match status" value="1"/>
</dbReference>
<dbReference type="Pfam" id="PF01261">
    <property type="entry name" value="AP_endonuc_2"/>
    <property type="match status" value="1"/>
</dbReference>
<feature type="chain" id="PRO_5047535533" evidence="1">
    <location>
        <begin position="24"/>
        <end position="289"/>
    </location>
</feature>
<keyword evidence="3" id="KW-0413">Isomerase</keyword>
<feature type="signal peptide" evidence="1">
    <location>
        <begin position="1"/>
        <end position="23"/>
    </location>
</feature>
<dbReference type="InterPro" id="IPR050312">
    <property type="entry name" value="IolE/XylAMocC-like"/>
</dbReference>
<dbReference type="PANTHER" id="PTHR12110">
    <property type="entry name" value="HYDROXYPYRUVATE ISOMERASE"/>
    <property type="match status" value="1"/>
</dbReference>
<evidence type="ECO:0000259" key="2">
    <source>
        <dbReference type="Pfam" id="PF01261"/>
    </source>
</evidence>
<feature type="domain" description="Xylose isomerase-like TIM barrel" evidence="2">
    <location>
        <begin position="22"/>
        <end position="279"/>
    </location>
</feature>
<dbReference type="GO" id="GO:0016853">
    <property type="term" value="F:isomerase activity"/>
    <property type="evidence" value="ECO:0007669"/>
    <property type="project" value="UniProtKB-KW"/>
</dbReference>
<evidence type="ECO:0000313" key="3">
    <source>
        <dbReference type="EMBL" id="MEJ2863643.1"/>
    </source>
</evidence>
<evidence type="ECO:0000256" key="1">
    <source>
        <dbReference type="SAM" id="SignalP"/>
    </source>
</evidence>
<gene>
    <name evidence="3" type="ORF">WCD58_20955</name>
</gene>
<keyword evidence="1" id="KW-0732">Signal</keyword>
<name>A0ABU8M8J6_9PSEU</name>
<organism evidence="3 4">
    <name type="scientific">Actinomycetospora flava</name>
    <dbReference type="NCBI Taxonomy" id="3129232"/>
    <lineage>
        <taxon>Bacteria</taxon>
        <taxon>Bacillati</taxon>
        <taxon>Actinomycetota</taxon>
        <taxon>Actinomycetes</taxon>
        <taxon>Pseudonocardiales</taxon>
        <taxon>Pseudonocardiaceae</taxon>
        <taxon>Actinomycetospora</taxon>
    </lineage>
</organism>
<sequence>MTLRWGYATVALPTLSLAEAAAAAAGAGFEGLECKVGEPPRARDSPARRFLADNRTTLDLDPRDGRRAARISADAGLHLIGLTPYVRTGDLETFRRVAALAQAASAPQIRLQGPRPHRGGPGYRELFDRALAFTGEAAAIAVDHGSSVVVEIHQDTIFPSASLAERLVAHFDPHRVGVIYDVGNMVVEGYEDHRIGIALLGAHLRHVHLKNARFAPDPATPGPVRVHRATWSPLDDGVVDVGAVLGHLVDAEYRGWVSLEDLSSERSPLATLQHNAAVLAALRAPGWRG</sequence>
<dbReference type="InterPro" id="IPR036237">
    <property type="entry name" value="Xyl_isomerase-like_sf"/>
</dbReference>
<evidence type="ECO:0000313" key="4">
    <source>
        <dbReference type="Proteomes" id="UP001369736"/>
    </source>
</evidence>
<dbReference type="EMBL" id="JBBEGM010000009">
    <property type="protein sequence ID" value="MEJ2863643.1"/>
    <property type="molecule type" value="Genomic_DNA"/>
</dbReference>
<dbReference type="Gene3D" id="3.20.20.150">
    <property type="entry name" value="Divalent-metal-dependent TIM barrel enzymes"/>
    <property type="match status" value="1"/>
</dbReference>
<dbReference type="SUPFAM" id="SSF51658">
    <property type="entry name" value="Xylose isomerase-like"/>
    <property type="match status" value="1"/>
</dbReference>
<protein>
    <submittedName>
        <fullName evidence="3">Sugar phosphate isomerase/epimerase</fullName>
    </submittedName>
</protein>
<comment type="caution">
    <text evidence="3">The sequence shown here is derived from an EMBL/GenBank/DDBJ whole genome shotgun (WGS) entry which is preliminary data.</text>
</comment>
<reference evidence="3 4" key="1">
    <citation type="submission" date="2024-03" db="EMBL/GenBank/DDBJ databases">
        <title>Actinomycetospora sp. OC33-EN07, a novel actinomycete isolated from wild orchid (Aerides multiflora).</title>
        <authorList>
            <person name="Suriyachadkun C."/>
        </authorList>
    </citation>
    <scope>NUCLEOTIDE SEQUENCE [LARGE SCALE GENOMIC DNA]</scope>
    <source>
        <strain evidence="3 4">OC33-EN07</strain>
    </source>
</reference>